<dbReference type="RefSeq" id="WP_014968352.1">
    <property type="nucleotide sequence ID" value="NC_018664.1"/>
</dbReference>
<evidence type="ECO:0000313" key="2">
    <source>
        <dbReference type="EMBL" id="AFS79216.1"/>
    </source>
</evidence>
<dbReference type="KEGG" id="cad:Curi_c22130"/>
<dbReference type="AlphaFoldDB" id="K0B3N4"/>
<organism evidence="2 3">
    <name type="scientific">Gottschalkia acidurici (strain ATCC 7906 / DSM 604 / BCRC 14475 / CIP 104303 / KCTC 5404 / NCIMB 10678 / 9a)</name>
    <name type="common">Clostridium acidurici</name>
    <dbReference type="NCBI Taxonomy" id="1128398"/>
    <lineage>
        <taxon>Bacteria</taxon>
        <taxon>Bacillati</taxon>
        <taxon>Bacillota</taxon>
        <taxon>Tissierellia</taxon>
        <taxon>Tissierellales</taxon>
        <taxon>Gottschalkiaceae</taxon>
        <taxon>Gottschalkia</taxon>
    </lineage>
</organism>
<proteinExistence type="predicted"/>
<keyword evidence="3" id="KW-1185">Reference proteome</keyword>
<reference evidence="2 3" key="1">
    <citation type="journal article" date="2012" name="PLoS ONE">
        <title>The purine-utilizing bacterium Clostridium acidurici 9a: a genome-guided metabolic reconsideration.</title>
        <authorList>
            <person name="Hartwich K."/>
            <person name="Poehlein A."/>
            <person name="Daniel R."/>
        </authorList>
    </citation>
    <scope>NUCLEOTIDE SEQUENCE [LARGE SCALE GENOMIC DNA]</scope>
    <source>
        <strain evidence="3">ATCC 7906 / DSM 604 / BCRC 14475 / CIP 104303 / KCTC 5404 / NCIMB 10678 / 9a</strain>
    </source>
</reference>
<name>K0B3N4_GOTA9</name>
<dbReference type="Proteomes" id="UP000006094">
    <property type="component" value="Chromosome"/>
</dbReference>
<evidence type="ECO:0000256" key="1">
    <source>
        <dbReference type="SAM" id="Coils"/>
    </source>
</evidence>
<protein>
    <submittedName>
        <fullName evidence="2">Uncharacterized protein</fullName>
    </submittedName>
</protein>
<evidence type="ECO:0000313" key="3">
    <source>
        <dbReference type="Proteomes" id="UP000006094"/>
    </source>
</evidence>
<dbReference type="EMBL" id="CP003326">
    <property type="protein sequence ID" value="AFS79216.1"/>
    <property type="molecule type" value="Genomic_DNA"/>
</dbReference>
<dbReference type="HOGENOM" id="CLU_1841583_0_0_9"/>
<keyword evidence="1" id="KW-0175">Coiled coil</keyword>
<gene>
    <name evidence="2" type="ordered locus">Curi_c22130</name>
</gene>
<sequence>MKNIDLITMMSSIICSIAVVKIYIISEINKFIKKEEKIYKEFLKEVEEMNKKIESTINTNLQLVEEVRDISKEKLDWLKSIDAIDISNYNYMIMSNEHVYSKEYLEYKSLEEIKTEYESLYSNISPNNIFKYLANERNG</sequence>
<accession>K0B3N4</accession>
<feature type="coiled-coil region" evidence="1">
    <location>
        <begin position="32"/>
        <end position="66"/>
    </location>
</feature>